<name>A0A6A6ARG2_9PLEO</name>
<dbReference type="Pfam" id="PF01035">
    <property type="entry name" value="DNA_binding_1"/>
    <property type="match status" value="1"/>
</dbReference>
<dbReference type="Gene3D" id="1.10.10.10">
    <property type="entry name" value="Winged helix-like DNA-binding domain superfamily/Winged helix DNA-binding domain"/>
    <property type="match status" value="1"/>
</dbReference>
<organism evidence="3 4">
    <name type="scientific">Dothidotthia symphoricarpi CBS 119687</name>
    <dbReference type="NCBI Taxonomy" id="1392245"/>
    <lineage>
        <taxon>Eukaryota</taxon>
        <taxon>Fungi</taxon>
        <taxon>Dikarya</taxon>
        <taxon>Ascomycota</taxon>
        <taxon>Pezizomycotina</taxon>
        <taxon>Dothideomycetes</taxon>
        <taxon>Pleosporomycetidae</taxon>
        <taxon>Pleosporales</taxon>
        <taxon>Dothidotthiaceae</taxon>
        <taxon>Dothidotthia</taxon>
    </lineage>
</organism>
<keyword evidence="4" id="KW-1185">Reference proteome</keyword>
<dbReference type="EMBL" id="ML977499">
    <property type="protein sequence ID" value="KAF2133575.1"/>
    <property type="molecule type" value="Genomic_DNA"/>
</dbReference>
<keyword evidence="1" id="KW-0227">DNA damage</keyword>
<dbReference type="PANTHER" id="PTHR42942:SF1">
    <property type="entry name" value="ALKYLTRANSFERASE-LIKE PROTEIN 1"/>
    <property type="match status" value="1"/>
</dbReference>
<dbReference type="GeneID" id="54410529"/>
<evidence type="ECO:0000256" key="1">
    <source>
        <dbReference type="ARBA" id="ARBA00022763"/>
    </source>
</evidence>
<accession>A0A6A6ARG2</accession>
<gene>
    <name evidence="3" type="ORF">P153DRAFT_382007</name>
</gene>
<evidence type="ECO:0000313" key="3">
    <source>
        <dbReference type="EMBL" id="KAF2133575.1"/>
    </source>
</evidence>
<dbReference type="Proteomes" id="UP000799771">
    <property type="component" value="Unassembled WGS sequence"/>
</dbReference>
<feature type="domain" description="Methylated-DNA-[protein]-cysteine S-methyltransferase DNA binding" evidence="2">
    <location>
        <begin position="14"/>
        <end position="106"/>
    </location>
</feature>
<dbReference type="PANTHER" id="PTHR42942">
    <property type="entry name" value="6-O-METHYLGUANINE DNA METHYLTRANSFERASE"/>
    <property type="match status" value="1"/>
</dbReference>
<dbReference type="AlphaFoldDB" id="A0A6A6ARG2"/>
<dbReference type="InterPro" id="IPR036217">
    <property type="entry name" value="MethylDNA_cys_MeTrfase_DNAb"/>
</dbReference>
<dbReference type="InterPro" id="IPR014048">
    <property type="entry name" value="MethylDNA_cys_MeTrfase_DNA-bd"/>
</dbReference>
<protein>
    <recommendedName>
        <fullName evidence="2">Methylated-DNA-[protein]-cysteine S-methyltransferase DNA binding domain-containing protein</fullName>
    </recommendedName>
</protein>
<dbReference type="SUPFAM" id="SSF46767">
    <property type="entry name" value="Methylated DNA-protein cysteine methyltransferase, C-terminal domain"/>
    <property type="match status" value="1"/>
</dbReference>
<dbReference type="CDD" id="cd06445">
    <property type="entry name" value="ATase"/>
    <property type="match status" value="1"/>
</dbReference>
<dbReference type="InterPro" id="IPR052520">
    <property type="entry name" value="ATL_DNA_repair"/>
</dbReference>
<evidence type="ECO:0000259" key="2">
    <source>
        <dbReference type="Pfam" id="PF01035"/>
    </source>
</evidence>
<dbReference type="GO" id="GO:0006281">
    <property type="term" value="P:DNA repair"/>
    <property type="evidence" value="ECO:0007669"/>
    <property type="project" value="InterPro"/>
</dbReference>
<dbReference type="OrthoDB" id="2548197at2759"/>
<proteinExistence type="predicted"/>
<evidence type="ECO:0000313" key="4">
    <source>
        <dbReference type="Proteomes" id="UP000799771"/>
    </source>
</evidence>
<reference evidence="3" key="1">
    <citation type="journal article" date="2020" name="Stud. Mycol.">
        <title>101 Dothideomycetes genomes: a test case for predicting lifestyles and emergence of pathogens.</title>
        <authorList>
            <person name="Haridas S."/>
            <person name="Albert R."/>
            <person name="Binder M."/>
            <person name="Bloem J."/>
            <person name="Labutti K."/>
            <person name="Salamov A."/>
            <person name="Andreopoulos B."/>
            <person name="Baker S."/>
            <person name="Barry K."/>
            <person name="Bills G."/>
            <person name="Bluhm B."/>
            <person name="Cannon C."/>
            <person name="Castanera R."/>
            <person name="Culley D."/>
            <person name="Daum C."/>
            <person name="Ezra D."/>
            <person name="Gonzalez J."/>
            <person name="Henrissat B."/>
            <person name="Kuo A."/>
            <person name="Liang C."/>
            <person name="Lipzen A."/>
            <person name="Lutzoni F."/>
            <person name="Magnuson J."/>
            <person name="Mondo S."/>
            <person name="Nolan M."/>
            <person name="Ohm R."/>
            <person name="Pangilinan J."/>
            <person name="Park H.-J."/>
            <person name="Ramirez L."/>
            <person name="Alfaro M."/>
            <person name="Sun H."/>
            <person name="Tritt A."/>
            <person name="Yoshinaga Y."/>
            <person name="Zwiers L.-H."/>
            <person name="Turgeon B."/>
            <person name="Goodwin S."/>
            <person name="Spatafora J."/>
            <person name="Crous P."/>
            <person name="Grigoriev I."/>
        </authorList>
    </citation>
    <scope>NUCLEOTIDE SEQUENCE</scope>
    <source>
        <strain evidence="3">CBS 119687</strain>
    </source>
</reference>
<dbReference type="RefSeq" id="XP_033527962.1">
    <property type="nucleotide sequence ID" value="XM_033670097.1"/>
</dbReference>
<sequence>MAPGKRSEEVWLWYTAVYEAVQEIPYGRITSYGHIAKLVGKPECPRQVGVCLKHLPSASTDSNKKDSTFHSGNVPWQRVVNAKGGISPRGPGAASQQADALRREGVEVREDAMRQYTVALADYGWFPDVLPSEAALVESSDEEEEEVALHT</sequence>
<dbReference type="GO" id="GO:0003824">
    <property type="term" value="F:catalytic activity"/>
    <property type="evidence" value="ECO:0007669"/>
    <property type="project" value="InterPro"/>
</dbReference>
<dbReference type="InterPro" id="IPR036388">
    <property type="entry name" value="WH-like_DNA-bd_sf"/>
</dbReference>